<keyword evidence="7 10" id="KW-0119">Carbohydrate metabolism</keyword>
<evidence type="ECO:0000256" key="5">
    <source>
        <dbReference type="ARBA" id="ARBA00022676"/>
    </source>
</evidence>
<dbReference type="GO" id="GO:0005975">
    <property type="term" value="P:carbohydrate metabolic process"/>
    <property type="evidence" value="ECO:0007669"/>
    <property type="project" value="InterPro"/>
</dbReference>
<evidence type="ECO:0000256" key="4">
    <source>
        <dbReference type="ARBA" id="ARBA00020295"/>
    </source>
</evidence>
<dbReference type="SUPFAM" id="SSF51445">
    <property type="entry name" value="(Trans)glycosidases"/>
    <property type="match status" value="1"/>
</dbReference>
<reference evidence="12" key="1">
    <citation type="submission" date="2017-12" db="EMBL/GenBank/DDBJ databases">
        <title>FDA dAtabase for Regulatory Grade micrObial Sequences (FDA-ARGOS): Supporting development and validation of Infectious Disease Dx tests.</title>
        <authorList>
            <person name="Hoffmann M."/>
            <person name="Allard M."/>
            <person name="Evans P."/>
            <person name="Brown E."/>
            <person name="Tallon L."/>
            <person name="Sadzewicz L."/>
            <person name="Sengamalay N."/>
            <person name="Ott S."/>
            <person name="Godinez A."/>
            <person name="Nagaraj S."/>
            <person name="Vavikolanu K."/>
            <person name="Aluvathingal J."/>
            <person name="Nadendla S."/>
            <person name="Sichtig H."/>
        </authorList>
    </citation>
    <scope>NUCLEOTIDE SEQUENCE [LARGE SCALE GENOMIC DNA]</scope>
    <source>
        <strain evidence="12">FDAARGOS_249</strain>
    </source>
</reference>
<dbReference type="GO" id="GO:0004134">
    <property type="term" value="F:4-alpha-glucanotransferase activity"/>
    <property type="evidence" value="ECO:0007669"/>
    <property type="project" value="UniProtKB-EC"/>
</dbReference>
<keyword evidence="6 10" id="KW-0808">Transferase</keyword>
<protein>
    <recommendedName>
        <fullName evidence="4 10">4-alpha-glucanotransferase</fullName>
        <ecNumber evidence="3 10">2.4.1.25</ecNumber>
    </recommendedName>
    <alternativeName>
        <fullName evidence="8 10">Amylomaltase</fullName>
    </alternativeName>
    <alternativeName>
        <fullName evidence="9 10">Disproportionating enzyme</fullName>
    </alternativeName>
</protein>
<evidence type="ECO:0000256" key="7">
    <source>
        <dbReference type="ARBA" id="ARBA00023277"/>
    </source>
</evidence>
<evidence type="ECO:0000256" key="10">
    <source>
        <dbReference type="RuleBase" id="RU361207"/>
    </source>
</evidence>
<dbReference type="Pfam" id="PF02446">
    <property type="entry name" value="Glyco_hydro_77"/>
    <property type="match status" value="1"/>
</dbReference>
<sequence length="524" mass="60805">MERASGVVLHISSLPNQFGIGSFGASAYEFVDFLVKTKQQYWQILPLTTTSYGDSPYQSFSAFAGNTHFIDFDLLAKQGYLDKTDYQGVNFGNNPKKVAYNILFKNRRPILEKAVANFVSTNAYSKPDFIQFYEENSFWLIPFAQYMTVKEENGQKPWYDWPANLRNYDEAVINRFCEAHADRYDYHLVTQFWFNQQYKDLKNYANEHYIEIIGDIPIYVARDSVEMWTQPELFLTDEKKNPSLVAGVPPDFYSITGQYWGNPIYDWDYMAETDYAWWILRMKESFKLYDVVRIDHFRGFESYWAVPFGSPTAALGSWKKGPGNKIFDQFKKELGDIKVIAEDLGFMTQAVHDMRDHTEYPGMKVLQNGFYGQDSEDLPHHYPVNSVAYASTHDSMQAYDWYMNQATQAERDQADQYLNRRVGEHPSDAFVRGIAASPSRLAIYMMNDLLRLGPEGRINIPSTIGDNWDWRMSKDDFTVDLEERLLSVTETYFRVNQAFISQDDRNHGINSIAAEAAFLPEDND</sequence>
<dbReference type="PANTHER" id="PTHR32438:SF5">
    <property type="entry name" value="4-ALPHA-GLUCANOTRANSFERASE DPE1, CHLOROPLASTIC_AMYLOPLASTIC"/>
    <property type="match status" value="1"/>
</dbReference>
<dbReference type="Gene3D" id="3.20.20.80">
    <property type="entry name" value="Glycosidases"/>
    <property type="match status" value="1"/>
</dbReference>
<evidence type="ECO:0000313" key="12">
    <source>
        <dbReference type="Proteomes" id="UP000192813"/>
    </source>
</evidence>
<gene>
    <name evidence="11" type="primary">malQ</name>
    <name evidence="11" type="ORF">A6J77_004770</name>
</gene>
<comment type="catalytic activity">
    <reaction evidence="1 10">
        <text>Transfers a segment of a (1-&gt;4)-alpha-D-glucan to a new position in an acceptor, which may be glucose or a (1-&gt;4)-alpha-D-glucan.</text>
        <dbReference type="EC" id="2.4.1.25"/>
    </reaction>
</comment>
<dbReference type="AlphaFoldDB" id="A0A2J9PMJ8"/>
<dbReference type="InterPro" id="IPR017853">
    <property type="entry name" value="GH"/>
</dbReference>
<dbReference type="InterPro" id="IPR003385">
    <property type="entry name" value="Glyco_hydro_77"/>
</dbReference>
<evidence type="ECO:0000256" key="8">
    <source>
        <dbReference type="ARBA" id="ARBA00031423"/>
    </source>
</evidence>
<evidence type="ECO:0000256" key="9">
    <source>
        <dbReference type="ARBA" id="ARBA00031501"/>
    </source>
</evidence>
<comment type="caution">
    <text evidence="11">The sequence shown here is derived from an EMBL/GenBank/DDBJ whole genome shotgun (WGS) entry which is preliminary data.</text>
</comment>
<proteinExistence type="inferred from homology"/>
<dbReference type="PANTHER" id="PTHR32438">
    <property type="entry name" value="4-ALPHA-GLUCANOTRANSFERASE DPE1, CHLOROPLASTIC/AMYLOPLASTIC"/>
    <property type="match status" value="1"/>
</dbReference>
<evidence type="ECO:0000313" key="11">
    <source>
        <dbReference type="EMBL" id="PNL91569.1"/>
    </source>
</evidence>
<evidence type="ECO:0000256" key="2">
    <source>
        <dbReference type="ARBA" id="ARBA00005684"/>
    </source>
</evidence>
<dbReference type="Proteomes" id="UP000192813">
    <property type="component" value="Unassembled WGS sequence"/>
</dbReference>
<keyword evidence="5 10" id="KW-0328">Glycosyltransferase</keyword>
<dbReference type="EC" id="2.4.1.25" evidence="3 10"/>
<organism evidence="11 12">
    <name type="scientific">Aerococcus viridans</name>
    <dbReference type="NCBI Taxonomy" id="1377"/>
    <lineage>
        <taxon>Bacteria</taxon>
        <taxon>Bacillati</taxon>
        <taxon>Bacillota</taxon>
        <taxon>Bacilli</taxon>
        <taxon>Lactobacillales</taxon>
        <taxon>Aerococcaceae</taxon>
        <taxon>Aerococcus</taxon>
    </lineage>
</organism>
<evidence type="ECO:0000256" key="3">
    <source>
        <dbReference type="ARBA" id="ARBA00012560"/>
    </source>
</evidence>
<dbReference type="RefSeq" id="WP_083068650.1">
    <property type="nucleotide sequence ID" value="NZ_NBTM02000001.1"/>
</dbReference>
<comment type="similarity">
    <text evidence="2 10">Belongs to the disproportionating enzyme family.</text>
</comment>
<dbReference type="EMBL" id="NBTM02000001">
    <property type="protein sequence ID" value="PNL91569.1"/>
    <property type="molecule type" value="Genomic_DNA"/>
</dbReference>
<accession>A0A2J9PMJ8</accession>
<evidence type="ECO:0000256" key="6">
    <source>
        <dbReference type="ARBA" id="ARBA00022679"/>
    </source>
</evidence>
<evidence type="ECO:0000256" key="1">
    <source>
        <dbReference type="ARBA" id="ARBA00000439"/>
    </source>
</evidence>
<name>A0A2J9PMJ8_9LACT</name>
<dbReference type="NCBIfam" id="TIGR00217">
    <property type="entry name" value="malQ"/>
    <property type="match status" value="1"/>
</dbReference>
<dbReference type="NCBIfam" id="NF011080">
    <property type="entry name" value="PRK14508.1-3"/>
    <property type="match status" value="1"/>
</dbReference>